<keyword evidence="1 3" id="KW-0807">Transducer</keyword>
<dbReference type="Gene3D" id="3.30.450.20">
    <property type="entry name" value="PAS domain"/>
    <property type="match status" value="2"/>
</dbReference>
<keyword evidence="4" id="KW-0472">Membrane</keyword>
<evidence type="ECO:0000259" key="5">
    <source>
        <dbReference type="PROSITE" id="PS50111"/>
    </source>
</evidence>
<comment type="similarity">
    <text evidence="2">Belongs to the methyl-accepting chemotaxis (MCP) protein family.</text>
</comment>
<reference evidence="7 8" key="1">
    <citation type="submission" date="2015-09" db="EMBL/GenBank/DDBJ databases">
        <authorList>
            <consortium name="Pathogen Informatics"/>
        </authorList>
    </citation>
    <scope>NUCLEOTIDE SEQUENCE [LARGE SCALE GENOMIC DNA]</scope>
    <source>
        <strain evidence="7 8">2789STDY5608863</strain>
    </source>
</reference>
<feature type="domain" description="Methyl-accepting transducer" evidence="5">
    <location>
        <begin position="360"/>
        <end position="617"/>
    </location>
</feature>
<keyword evidence="4" id="KW-0812">Transmembrane</keyword>
<dbReference type="Pfam" id="PF00672">
    <property type="entry name" value="HAMP"/>
    <property type="match status" value="1"/>
</dbReference>
<name>A0A173TW08_9FIRM</name>
<dbReference type="SUPFAM" id="SSF58104">
    <property type="entry name" value="Methyl-accepting chemotaxis protein (MCP) signaling domain"/>
    <property type="match status" value="1"/>
</dbReference>
<dbReference type="Pfam" id="PF00015">
    <property type="entry name" value="MCPsignal"/>
    <property type="match status" value="1"/>
</dbReference>
<feature type="transmembrane region" description="Helical" evidence="4">
    <location>
        <begin position="12"/>
        <end position="35"/>
    </location>
</feature>
<dbReference type="PROSITE" id="PS50885">
    <property type="entry name" value="HAMP"/>
    <property type="match status" value="1"/>
</dbReference>
<dbReference type="PANTHER" id="PTHR32089">
    <property type="entry name" value="METHYL-ACCEPTING CHEMOTAXIS PROTEIN MCPB"/>
    <property type="match status" value="1"/>
</dbReference>
<dbReference type="GO" id="GO:0007165">
    <property type="term" value="P:signal transduction"/>
    <property type="evidence" value="ECO:0007669"/>
    <property type="project" value="UniProtKB-KW"/>
</dbReference>
<evidence type="ECO:0000256" key="2">
    <source>
        <dbReference type="ARBA" id="ARBA00029447"/>
    </source>
</evidence>
<dbReference type="SMART" id="SM00304">
    <property type="entry name" value="HAMP"/>
    <property type="match status" value="1"/>
</dbReference>
<dbReference type="PANTHER" id="PTHR32089:SF112">
    <property type="entry name" value="LYSOZYME-LIKE PROTEIN-RELATED"/>
    <property type="match status" value="1"/>
</dbReference>
<dbReference type="RefSeq" id="WP_055263410.1">
    <property type="nucleotide sequence ID" value="NZ_CYXV01000011.1"/>
</dbReference>
<protein>
    <submittedName>
        <fullName evidence="7">H3</fullName>
    </submittedName>
</protein>
<keyword evidence="4" id="KW-1133">Transmembrane helix</keyword>
<feature type="domain" description="HAMP" evidence="6">
    <location>
        <begin position="303"/>
        <end position="355"/>
    </location>
</feature>
<sequence length="660" mass="71025">MKKKGNISIKAKLLGIIIPVVIAIILILVFTAYHVSSGIIESYSKNLLESSVNSQASKIEAWLEENLASMQMAKTMIEKLHPDEAQLQTILDASCGYSENYPDGLFLADANGSFLKGTDSKKQEPNPKESMWYQEGMTRVNMAVGSAHQNPDGTNVVSASGLLNDGLDTVRVIAADMTLDRISVIVNSFIEMHDAEAFLVDKDSSVILASRDSDLISKTLGADGQSAFYKDVEKKVSGKSYDFCTLDGNMTVFKEVNGTNWLLVSYVPTRVVLADLVGLRNLMIIFSIISILVLCVLIERVTHVVIRPVKEMTRVITSMASGDFTVSMKVKGNDEIAVMGRSVEHFIASMKEMIRQMGHVSDRLEKQAGSSKNVSGEMNSAANIQSQSMTELNATVDQLSVSVNEIAQNATQLAGVVADTKEDSDKVEDKMRTTVEVSEKGKADMESVGNALHNIEISIHNLEEAVDKVGTASGEIVDIIKLIGDIAEETNLLSLNASIEAARAGEAGRGFAVVASQIGVLAKNSADSVAHITSLINEINGLVDDAVKQAGSSASDIESSADLIHTAVDTFDQIFQNIQETSHLIESVVEKINQVDQVATNVAAISEEQAASSDEILATSESMLQQAKSISKNSEQVEAEAGNLAESADQLADQVKQFQI</sequence>
<proteinExistence type="inferred from homology"/>
<dbReference type="EMBL" id="CYXV01000011">
    <property type="protein sequence ID" value="CUN07043.1"/>
    <property type="molecule type" value="Genomic_DNA"/>
</dbReference>
<gene>
    <name evidence="7" type="primary">mcpB_2</name>
    <name evidence="7" type="ORF">ERS852420_02505</name>
</gene>
<evidence type="ECO:0000313" key="7">
    <source>
        <dbReference type="EMBL" id="CUN07043.1"/>
    </source>
</evidence>
<evidence type="ECO:0000259" key="6">
    <source>
        <dbReference type="PROSITE" id="PS50885"/>
    </source>
</evidence>
<evidence type="ECO:0000256" key="4">
    <source>
        <dbReference type="SAM" id="Phobius"/>
    </source>
</evidence>
<evidence type="ECO:0000256" key="3">
    <source>
        <dbReference type="PROSITE-ProRule" id="PRU00284"/>
    </source>
</evidence>
<dbReference type="PROSITE" id="PS50111">
    <property type="entry name" value="CHEMOTAXIS_TRANSDUC_2"/>
    <property type="match status" value="1"/>
</dbReference>
<dbReference type="CDD" id="cd06225">
    <property type="entry name" value="HAMP"/>
    <property type="match status" value="1"/>
</dbReference>
<dbReference type="GO" id="GO:0016020">
    <property type="term" value="C:membrane"/>
    <property type="evidence" value="ECO:0007669"/>
    <property type="project" value="InterPro"/>
</dbReference>
<accession>A0A173TW08</accession>
<dbReference type="SMART" id="SM00283">
    <property type="entry name" value="MA"/>
    <property type="match status" value="1"/>
</dbReference>
<evidence type="ECO:0000256" key="1">
    <source>
        <dbReference type="ARBA" id="ARBA00023224"/>
    </source>
</evidence>
<organism evidence="7 8">
    <name type="scientific">Roseburia faecis</name>
    <dbReference type="NCBI Taxonomy" id="301302"/>
    <lineage>
        <taxon>Bacteria</taxon>
        <taxon>Bacillati</taxon>
        <taxon>Bacillota</taxon>
        <taxon>Clostridia</taxon>
        <taxon>Lachnospirales</taxon>
        <taxon>Lachnospiraceae</taxon>
        <taxon>Roseburia</taxon>
    </lineage>
</organism>
<dbReference type="Gene3D" id="6.10.340.10">
    <property type="match status" value="1"/>
</dbReference>
<dbReference type="AlphaFoldDB" id="A0A173TW08"/>
<dbReference type="InterPro" id="IPR004089">
    <property type="entry name" value="MCPsignal_dom"/>
</dbReference>
<evidence type="ECO:0000313" key="8">
    <source>
        <dbReference type="Proteomes" id="UP000095495"/>
    </source>
</evidence>
<dbReference type="InterPro" id="IPR003660">
    <property type="entry name" value="HAMP_dom"/>
</dbReference>
<dbReference type="Gene3D" id="1.10.287.950">
    <property type="entry name" value="Methyl-accepting chemotaxis protein"/>
    <property type="match status" value="1"/>
</dbReference>
<dbReference type="Proteomes" id="UP000095495">
    <property type="component" value="Unassembled WGS sequence"/>
</dbReference>